<dbReference type="Proteomes" id="UP000189670">
    <property type="component" value="Unassembled WGS sequence"/>
</dbReference>
<evidence type="ECO:0008006" key="5">
    <source>
        <dbReference type="Google" id="ProtNLM"/>
    </source>
</evidence>
<evidence type="ECO:0000259" key="1">
    <source>
        <dbReference type="Pfam" id="PF03781"/>
    </source>
</evidence>
<evidence type="ECO:0000313" key="4">
    <source>
        <dbReference type="Proteomes" id="UP000189670"/>
    </source>
</evidence>
<dbReference type="PANTHER" id="PTHR43581:SF2">
    <property type="entry name" value="EXCINUCLEASE ATPASE SUBUNIT"/>
    <property type="match status" value="1"/>
</dbReference>
<evidence type="ECO:0000259" key="2">
    <source>
        <dbReference type="Pfam" id="PF13304"/>
    </source>
</evidence>
<organism evidence="3 4">
    <name type="scientific">Candidatus Magnetoglobus multicellularis str. Araruama</name>
    <dbReference type="NCBI Taxonomy" id="890399"/>
    <lineage>
        <taxon>Bacteria</taxon>
        <taxon>Pseudomonadati</taxon>
        <taxon>Thermodesulfobacteriota</taxon>
        <taxon>Desulfobacteria</taxon>
        <taxon>Desulfobacterales</taxon>
        <taxon>Desulfobacteraceae</taxon>
        <taxon>Candidatus Magnetoglobus</taxon>
    </lineage>
</organism>
<dbReference type="SUPFAM" id="SSF52540">
    <property type="entry name" value="P-loop containing nucleoside triphosphate hydrolases"/>
    <property type="match status" value="1"/>
</dbReference>
<feature type="domain" description="ATPase AAA-type core" evidence="2">
    <location>
        <begin position="265"/>
        <end position="423"/>
    </location>
</feature>
<dbReference type="InterPro" id="IPR051396">
    <property type="entry name" value="Bact_Antivir_Def_Nuclease"/>
</dbReference>
<dbReference type="GO" id="GO:0016887">
    <property type="term" value="F:ATP hydrolysis activity"/>
    <property type="evidence" value="ECO:0007669"/>
    <property type="project" value="InterPro"/>
</dbReference>
<dbReference type="SUPFAM" id="SSF56436">
    <property type="entry name" value="C-type lectin-like"/>
    <property type="match status" value="1"/>
</dbReference>
<sequence>MNIQMVVNGNNTRVYPWGDMLDNDKLNFGTASINATSAIGCYQSGKSVYGCEEMSGNVWEWCQDWYGKYMNIKEINPSGRLSGTERIIRGGAWNTKGRYCRSSGRGFRKPTFRSNDCGFRLILSKLPEIKKKVQIKRLKISNIKCFDDLEILFQSSENTTLLLGTNGKGKSTILQLLAIGLCMINRVELLYNWKKVVKSGKKEGVFEIELLIVSHNDDPRIIKLKYVIDENDSIKCINGEKQFNEIINYFVVLGYGVSRHIKLEDPPPFEKIENVATLFGENGFIKHIKISKNFKYIQENFYLIQQLINSVLYESDLAEKLLMQDYSPDSFYFSTTYSPDELIPLEALSEGFKSTFTWLLDMIIRLIEWGCDISDPQDITGIVLLDEIDLHLHPAWQRTFLPSLEKVFPKIQFIVTTHSPFIVQTAINKNLVILETDKSSDNVIVHEKVMNSELSYSAIVREIFDIHSPFTYETEKDFAEFRNFRDTILNNKDIDEQKFKNLVLKIAGRGLETESMMRREIKQLERQTGKKLVSYE</sequence>
<dbReference type="InterPro" id="IPR027417">
    <property type="entry name" value="P-loop_NTPase"/>
</dbReference>
<dbReference type="AlphaFoldDB" id="A0A1V1PH70"/>
<dbReference type="GO" id="GO:0005524">
    <property type="term" value="F:ATP binding"/>
    <property type="evidence" value="ECO:0007669"/>
    <property type="project" value="InterPro"/>
</dbReference>
<accession>A0A1V1PH70</accession>
<dbReference type="Pfam" id="PF03781">
    <property type="entry name" value="FGE-sulfatase"/>
    <property type="match status" value="1"/>
</dbReference>
<proteinExistence type="predicted"/>
<evidence type="ECO:0000313" key="3">
    <source>
        <dbReference type="EMBL" id="ETR74252.1"/>
    </source>
</evidence>
<dbReference type="Pfam" id="PF13304">
    <property type="entry name" value="AAA_21"/>
    <property type="match status" value="1"/>
</dbReference>
<name>A0A1V1PH70_9BACT</name>
<feature type="domain" description="Sulfatase-modifying factor enzyme-like" evidence="1">
    <location>
        <begin position="9"/>
        <end position="122"/>
    </location>
</feature>
<dbReference type="InterPro" id="IPR003959">
    <property type="entry name" value="ATPase_AAA_core"/>
</dbReference>
<comment type="caution">
    <text evidence="3">The sequence shown here is derived from an EMBL/GenBank/DDBJ whole genome shotgun (WGS) entry which is preliminary data.</text>
</comment>
<gene>
    <name evidence="3" type="ORF">OMM_00354</name>
</gene>
<dbReference type="EMBL" id="ATBP01000015">
    <property type="protein sequence ID" value="ETR74252.1"/>
    <property type="molecule type" value="Genomic_DNA"/>
</dbReference>
<dbReference type="Gene3D" id="3.40.50.300">
    <property type="entry name" value="P-loop containing nucleotide triphosphate hydrolases"/>
    <property type="match status" value="1"/>
</dbReference>
<dbReference type="InterPro" id="IPR016187">
    <property type="entry name" value="CTDL_fold"/>
</dbReference>
<protein>
    <recommendedName>
        <fullName evidence="5">ATPase AAA-type core domain-containing protein</fullName>
    </recommendedName>
</protein>
<reference evidence="4" key="1">
    <citation type="submission" date="2012-11" db="EMBL/GenBank/DDBJ databases">
        <authorList>
            <person name="Lucero-Rivera Y.E."/>
            <person name="Tovar-Ramirez D."/>
        </authorList>
    </citation>
    <scope>NUCLEOTIDE SEQUENCE [LARGE SCALE GENOMIC DNA]</scope>
    <source>
        <strain evidence="4">Araruama</strain>
    </source>
</reference>
<dbReference type="InterPro" id="IPR005532">
    <property type="entry name" value="SUMF_dom"/>
</dbReference>
<dbReference type="PANTHER" id="PTHR43581">
    <property type="entry name" value="ATP/GTP PHOSPHATASE"/>
    <property type="match status" value="1"/>
</dbReference>
<dbReference type="Gene3D" id="3.90.1580.10">
    <property type="entry name" value="paralog of FGE (formylglycine-generating enzyme)"/>
    <property type="match status" value="1"/>
</dbReference>
<dbReference type="InterPro" id="IPR042095">
    <property type="entry name" value="SUMF_sf"/>
</dbReference>